<evidence type="ECO:0000313" key="3">
    <source>
        <dbReference type="Proteomes" id="UP001066276"/>
    </source>
</evidence>
<evidence type="ECO:0000313" key="2">
    <source>
        <dbReference type="EMBL" id="KAJ1155737.1"/>
    </source>
</evidence>
<protein>
    <submittedName>
        <fullName evidence="2">Uncharacterized protein</fullName>
    </submittedName>
</protein>
<sequence length="206" mass="21669">MVRRPEPGVGPPRAALAAGGRKGAPAPGAPRSYVGFTLAGARFAADSRARAGGEVKNTMGGGGCTAERRRGGATGTPRTMFIIDSCPPAALRALRARYADIQPLALVPRHDGFECEPPPRPRASCEPELWLAAAHRACLGIRCLSPSLCSCPQVKELQDPGSGRQARAGLIAEDVLYCNIHIAPHTQMRDAEAHSRTDSRVPCGCV</sequence>
<gene>
    <name evidence="2" type="ORF">NDU88_008466</name>
</gene>
<dbReference type="EMBL" id="JANPWB010000009">
    <property type="protein sequence ID" value="KAJ1155737.1"/>
    <property type="molecule type" value="Genomic_DNA"/>
</dbReference>
<keyword evidence="3" id="KW-1185">Reference proteome</keyword>
<dbReference type="AlphaFoldDB" id="A0AAV7RVH7"/>
<reference evidence="2" key="1">
    <citation type="journal article" date="2022" name="bioRxiv">
        <title>Sequencing and chromosome-scale assembly of the giantPleurodeles waltlgenome.</title>
        <authorList>
            <person name="Brown T."/>
            <person name="Elewa A."/>
            <person name="Iarovenko S."/>
            <person name="Subramanian E."/>
            <person name="Araus A.J."/>
            <person name="Petzold A."/>
            <person name="Susuki M."/>
            <person name="Suzuki K.-i.T."/>
            <person name="Hayashi T."/>
            <person name="Toyoda A."/>
            <person name="Oliveira C."/>
            <person name="Osipova E."/>
            <person name="Leigh N.D."/>
            <person name="Simon A."/>
            <person name="Yun M.H."/>
        </authorList>
    </citation>
    <scope>NUCLEOTIDE SEQUENCE</scope>
    <source>
        <strain evidence="2">20211129_DDA</strain>
        <tissue evidence="2">Liver</tissue>
    </source>
</reference>
<feature type="region of interest" description="Disordered" evidence="1">
    <location>
        <begin position="1"/>
        <end position="27"/>
    </location>
</feature>
<organism evidence="2 3">
    <name type="scientific">Pleurodeles waltl</name>
    <name type="common">Iberian ribbed newt</name>
    <dbReference type="NCBI Taxonomy" id="8319"/>
    <lineage>
        <taxon>Eukaryota</taxon>
        <taxon>Metazoa</taxon>
        <taxon>Chordata</taxon>
        <taxon>Craniata</taxon>
        <taxon>Vertebrata</taxon>
        <taxon>Euteleostomi</taxon>
        <taxon>Amphibia</taxon>
        <taxon>Batrachia</taxon>
        <taxon>Caudata</taxon>
        <taxon>Salamandroidea</taxon>
        <taxon>Salamandridae</taxon>
        <taxon>Pleurodelinae</taxon>
        <taxon>Pleurodeles</taxon>
    </lineage>
</organism>
<comment type="caution">
    <text evidence="2">The sequence shown here is derived from an EMBL/GenBank/DDBJ whole genome shotgun (WGS) entry which is preliminary data.</text>
</comment>
<accession>A0AAV7RVH7</accession>
<dbReference type="Proteomes" id="UP001066276">
    <property type="component" value="Chromosome 5"/>
</dbReference>
<name>A0AAV7RVH7_PLEWA</name>
<evidence type="ECO:0000256" key="1">
    <source>
        <dbReference type="SAM" id="MobiDB-lite"/>
    </source>
</evidence>
<feature type="compositionally biased region" description="Low complexity" evidence="1">
    <location>
        <begin position="11"/>
        <end position="27"/>
    </location>
</feature>
<proteinExistence type="predicted"/>